<dbReference type="PANTHER" id="PTHR30136:SF24">
    <property type="entry name" value="HTH-TYPE TRANSCRIPTIONAL REPRESSOR ALLR"/>
    <property type="match status" value="1"/>
</dbReference>
<dbReference type="Pfam" id="PF01614">
    <property type="entry name" value="IclR_C"/>
    <property type="match status" value="1"/>
</dbReference>
<dbReference type="Proteomes" id="UP000256727">
    <property type="component" value="Unassembled WGS sequence"/>
</dbReference>
<keyword evidence="7" id="KW-1185">Reference proteome</keyword>
<name>A0A3D9LBU9_9MICC</name>
<keyword evidence="3" id="KW-0804">Transcription</keyword>
<dbReference type="GO" id="GO:0003700">
    <property type="term" value="F:DNA-binding transcription factor activity"/>
    <property type="evidence" value="ECO:0007669"/>
    <property type="project" value="TreeGrafter"/>
</dbReference>
<dbReference type="OrthoDB" id="7274111at2"/>
<feature type="domain" description="IclR-ED" evidence="5">
    <location>
        <begin position="78"/>
        <end position="259"/>
    </location>
</feature>
<gene>
    <name evidence="6" type="ORF">C8E99_0737</name>
</gene>
<evidence type="ECO:0000313" key="7">
    <source>
        <dbReference type="Proteomes" id="UP000256727"/>
    </source>
</evidence>
<proteinExistence type="predicted"/>
<evidence type="ECO:0000259" key="4">
    <source>
        <dbReference type="PROSITE" id="PS51077"/>
    </source>
</evidence>
<accession>A0A3D9LBU9</accession>
<feature type="domain" description="HTH iclR-type" evidence="4">
    <location>
        <begin position="15"/>
        <end position="75"/>
    </location>
</feature>
<dbReference type="EMBL" id="QREH01000001">
    <property type="protein sequence ID" value="REE02947.1"/>
    <property type="molecule type" value="Genomic_DNA"/>
</dbReference>
<dbReference type="InterPro" id="IPR029016">
    <property type="entry name" value="GAF-like_dom_sf"/>
</dbReference>
<dbReference type="Gene3D" id="3.30.450.40">
    <property type="match status" value="1"/>
</dbReference>
<comment type="caution">
    <text evidence="6">The sequence shown here is derived from an EMBL/GenBank/DDBJ whole genome shotgun (WGS) entry which is preliminary data.</text>
</comment>
<dbReference type="InterPro" id="IPR014757">
    <property type="entry name" value="Tscrpt_reg_IclR_C"/>
</dbReference>
<dbReference type="InterPro" id="IPR036390">
    <property type="entry name" value="WH_DNA-bd_sf"/>
</dbReference>
<sequence length="265" mass="28394">MQKTPSLRQPPRYPVESVDHALTLMEMVRDYGRIRISVAARLLGVSVSTAHRLMAMLVYRGYAVQDASRRYIPGPALGLPPVGVPWTAELRHRSYPHLEMLAGRLRETANLMVRAGTEVCFLASVEGGKSVRVGDRQGVALPAAAASGGKALLASMDPAAVEQLYRLQAELVGSPFDAKSHTRLAAELAMIRIRGFAVNDQGTEEGVGAVGVAVWDSSGAAVAGMTVSVPRDRLRSALDAGLVAELMRSRIELEADLHGFVAATW</sequence>
<keyword evidence="1" id="KW-0805">Transcription regulation</keyword>
<dbReference type="PROSITE" id="PS51078">
    <property type="entry name" value="ICLR_ED"/>
    <property type="match status" value="1"/>
</dbReference>
<dbReference type="SUPFAM" id="SSF55781">
    <property type="entry name" value="GAF domain-like"/>
    <property type="match status" value="1"/>
</dbReference>
<protein>
    <submittedName>
        <fullName evidence="6">IclR family transcriptional regulator</fullName>
    </submittedName>
</protein>
<dbReference type="SUPFAM" id="SSF46785">
    <property type="entry name" value="Winged helix' DNA-binding domain"/>
    <property type="match status" value="1"/>
</dbReference>
<dbReference type="RefSeq" id="WP_115931154.1">
    <property type="nucleotide sequence ID" value="NZ_QREH01000001.1"/>
</dbReference>
<dbReference type="AlphaFoldDB" id="A0A3D9LBU9"/>
<keyword evidence="2" id="KW-0238">DNA-binding</keyword>
<evidence type="ECO:0000256" key="2">
    <source>
        <dbReference type="ARBA" id="ARBA00023125"/>
    </source>
</evidence>
<dbReference type="InterPro" id="IPR050707">
    <property type="entry name" value="HTH_MetabolicPath_Reg"/>
</dbReference>
<evidence type="ECO:0000313" key="6">
    <source>
        <dbReference type="EMBL" id="REE02947.1"/>
    </source>
</evidence>
<dbReference type="InterPro" id="IPR005471">
    <property type="entry name" value="Tscrpt_reg_IclR_N"/>
</dbReference>
<reference evidence="6 7" key="1">
    <citation type="submission" date="2018-07" db="EMBL/GenBank/DDBJ databases">
        <title>Sequencing the genomes of 1000 actinobacteria strains.</title>
        <authorList>
            <person name="Klenk H.-P."/>
        </authorList>
    </citation>
    <scope>NUCLEOTIDE SEQUENCE [LARGE SCALE GENOMIC DNA]</scope>
    <source>
        <strain evidence="6 7">DSM 14442</strain>
    </source>
</reference>
<evidence type="ECO:0000259" key="5">
    <source>
        <dbReference type="PROSITE" id="PS51078"/>
    </source>
</evidence>
<evidence type="ECO:0000256" key="3">
    <source>
        <dbReference type="ARBA" id="ARBA00023163"/>
    </source>
</evidence>
<dbReference type="Gene3D" id="1.10.10.10">
    <property type="entry name" value="Winged helix-like DNA-binding domain superfamily/Winged helix DNA-binding domain"/>
    <property type="match status" value="1"/>
</dbReference>
<dbReference type="PROSITE" id="PS51077">
    <property type="entry name" value="HTH_ICLR"/>
    <property type="match status" value="1"/>
</dbReference>
<organism evidence="6 7">
    <name type="scientific">Citricoccus muralis</name>
    <dbReference type="NCBI Taxonomy" id="169134"/>
    <lineage>
        <taxon>Bacteria</taxon>
        <taxon>Bacillati</taxon>
        <taxon>Actinomycetota</taxon>
        <taxon>Actinomycetes</taxon>
        <taxon>Micrococcales</taxon>
        <taxon>Micrococcaceae</taxon>
        <taxon>Citricoccus</taxon>
    </lineage>
</organism>
<dbReference type="Pfam" id="PF09339">
    <property type="entry name" value="HTH_IclR"/>
    <property type="match status" value="1"/>
</dbReference>
<dbReference type="InterPro" id="IPR036388">
    <property type="entry name" value="WH-like_DNA-bd_sf"/>
</dbReference>
<dbReference type="GO" id="GO:0045892">
    <property type="term" value="P:negative regulation of DNA-templated transcription"/>
    <property type="evidence" value="ECO:0007669"/>
    <property type="project" value="TreeGrafter"/>
</dbReference>
<evidence type="ECO:0000256" key="1">
    <source>
        <dbReference type="ARBA" id="ARBA00023015"/>
    </source>
</evidence>
<dbReference type="PANTHER" id="PTHR30136">
    <property type="entry name" value="HELIX-TURN-HELIX TRANSCRIPTIONAL REGULATOR, ICLR FAMILY"/>
    <property type="match status" value="1"/>
</dbReference>
<dbReference type="GO" id="GO:0003677">
    <property type="term" value="F:DNA binding"/>
    <property type="evidence" value="ECO:0007669"/>
    <property type="project" value="UniProtKB-KW"/>
</dbReference>